<keyword evidence="3" id="KW-1185">Reference proteome</keyword>
<protein>
    <recommendedName>
        <fullName evidence="1">DUF4246 domain-containing protein</fullName>
    </recommendedName>
</protein>
<dbReference type="Pfam" id="PF14033">
    <property type="entry name" value="DUF4246"/>
    <property type="match status" value="1"/>
</dbReference>
<accession>A0A9P7Z9S9</accession>
<organism evidence="2 3">
    <name type="scientific">Calycina marina</name>
    <dbReference type="NCBI Taxonomy" id="1763456"/>
    <lineage>
        <taxon>Eukaryota</taxon>
        <taxon>Fungi</taxon>
        <taxon>Dikarya</taxon>
        <taxon>Ascomycota</taxon>
        <taxon>Pezizomycotina</taxon>
        <taxon>Leotiomycetes</taxon>
        <taxon>Helotiales</taxon>
        <taxon>Pezizellaceae</taxon>
        <taxon>Calycina</taxon>
    </lineage>
</organism>
<feature type="domain" description="DUF4246" evidence="1">
    <location>
        <begin position="85"/>
        <end position="119"/>
    </location>
</feature>
<dbReference type="EMBL" id="MU253759">
    <property type="protein sequence ID" value="KAG9247975.1"/>
    <property type="molecule type" value="Genomic_DNA"/>
</dbReference>
<comment type="caution">
    <text evidence="2">The sequence shown here is derived from an EMBL/GenBank/DDBJ whole genome shotgun (WGS) entry which is preliminary data.</text>
</comment>
<evidence type="ECO:0000313" key="2">
    <source>
        <dbReference type="EMBL" id="KAG9247975.1"/>
    </source>
</evidence>
<evidence type="ECO:0000313" key="3">
    <source>
        <dbReference type="Proteomes" id="UP000887226"/>
    </source>
</evidence>
<reference evidence="2" key="1">
    <citation type="journal article" date="2021" name="IMA Fungus">
        <title>Genomic characterization of three marine fungi, including Emericellopsis atlantica sp. nov. with signatures of a generalist lifestyle and marine biomass degradation.</title>
        <authorList>
            <person name="Hagestad O.C."/>
            <person name="Hou L."/>
            <person name="Andersen J.H."/>
            <person name="Hansen E.H."/>
            <person name="Altermark B."/>
            <person name="Li C."/>
            <person name="Kuhnert E."/>
            <person name="Cox R.J."/>
            <person name="Crous P.W."/>
            <person name="Spatafora J.W."/>
            <person name="Lail K."/>
            <person name="Amirebrahimi M."/>
            <person name="Lipzen A."/>
            <person name="Pangilinan J."/>
            <person name="Andreopoulos W."/>
            <person name="Hayes R.D."/>
            <person name="Ng V."/>
            <person name="Grigoriev I.V."/>
            <person name="Jackson S.A."/>
            <person name="Sutton T.D.S."/>
            <person name="Dobson A.D.W."/>
            <person name="Rama T."/>
        </authorList>
    </citation>
    <scope>NUCLEOTIDE SEQUENCE</scope>
    <source>
        <strain evidence="2">TRa3180A</strain>
    </source>
</reference>
<dbReference type="AlphaFoldDB" id="A0A9P7Z9S9"/>
<gene>
    <name evidence="2" type="ORF">BJ878DRAFT_538812</name>
</gene>
<proteinExistence type="predicted"/>
<sequence length="119" mass="13230">MRFFAVGSNQAGYNKELTKSLSEVAVDFCIKGLKVNAAFFSKMQLVPTLSTRQVTRSSDLTALIKEPILSGSSDTMEINYFGTESIREKFKKTGLQIIVKMATIELTPDKPEFSMGGWH</sequence>
<dbReference type="OrthoDB" id="415532at2759"/>
<dbReference type="InterPro" id="IPR049192">
    <property type="entry name" value="DUF4246_C"/>
</dbReference>
<name>A0A9P7Z9S9_9HELO</name>
<evidence type="ECO:0000259" key="1">
    <source>
        <dbReference type="Pfam" id="PF14033"/>
    </source>
</evidence>
<dbReference type="Proteomes" id="UP000887226">
    <property type="component" value="Unassembled WGS sequence"/>
</dbReference>